<feature type="non-terminal residue" evidence="2">
    <location>
        <position position="335"/>
    </location>
</feature>
<protein>
    <submittedName>
        <fullName evidence="2">Uncharacterized protein</fullName>
    </submittedName>
</protein>
<dbReference type="AlphaFoldDB" id="A0A1B6EVB5"/>
<dbReference type="EMBL" id="GECZ01027897">
    <property type="protein sequence ID" value="JAS41872.1"/>
    <property type="molecule type" value="Transcribed_RNA"/>
</dbReference>
<evidence type="ECO:0000256" key="1">
    <source>
        <dbReference type="SAM" id="Phobius"/>
    </source>
</evidence>
<reference evidence="2" key="1">
    <citation type="submission" date="2015-11" db="EMBL/GenBank/DDBJ databases">
        <title>De novo transcriptome assembly of four potential Pierce s Disease insect vectors from Arizona vineyards.</title>
        <authorList>
            <person name="Tassone E.E."/>
        </authorList>
    </citation>
    <scope>NUCLEOTIDE SEQUENCE</scope>
</reference>
<keyword evidence="1" id="KW-0472">Membrane</keyword>
<feature type="non-terminal residue" evidence="2">
    <location>
        <position position="1"/>
    </location>
</feature>
<evidence type="ECO:0000313" key="2">
    <source>
        <dbReference type="EMBL" id="JAS41872.1"/>
    </source>
</evidence>
<accession>A0A1B6EVB5</accession>
<organism evidence="2">
    <name type="scientific">Cuerna arida</name>
    <dbReference type="NCBI Taxonomy" id="1464854"/>
    <lineage>
        <taxon>Eukaryota</taxon>
        <taxon>Metazoa</taxon>
        <taxon>Ecdysozoa</taxon>
        <taxon>Arthropoda</taxon>
        <taxon>Hexapoda</taxon>
        <taxon>Insecta</taxon>
        <taxon>Pterygota</taxon>
        <taxon>Neoptera</taxon>
        <taxon>Paraneoptera</taxon>
        <taxon>Hemiptera</taxon>
        <taxon>Auchenorrhyncha</taxon>
        <taxon>Membracoidea</taxon>
        <taxon>Cicadellidae</taxon>
        <taxon>Cicadellinae</taxon>
        <taxon>Proconiini</taxon>
        <taxon>Cuerna</taxon>
    </lineage>
</organism>
<keyword evidence="1" id="KW-0812">Transmembrane</keyword>
<gene>
    <name evidence="2" type="ORF">g.12145</name>
</gene>
<proteinExistence type="predicted"/>
<feature type="transmembrane region" description="Helical" evidence="1">
    <location>
        <begin position="305"/>
        <end position="330"/>
    </location>
</feature>
<name>A0A1B6EVB5_9HEMI</name>
<sequence>ADISTEVCRLLEVIFSCQSKITQYQHCIKLIELIGNNDAFGHIKRQAEMIIEDLGASDDFLKFDQHSRIIWKFNCRSRLGSHKRKFKSAIIESVSYGFDLLLDKTMFHIKKSDSLYFFYHNDSTEIYANQNLIRFSLSKIDTERFHDLLKRVGFKSCFVEFSAPIINSISCGNFKDMKLVVDYDKHYIFLDMFRFEVNLTKFRFDEVENCFVMDDWYSSKDDMKFEVRLGPEDTEKLKELMSQFNSFTHQFERLKTFLKNLINDKNVHTIIKAVISVCSPAIGRYSYLGDLILLLVSDNTTWMDWLALIFKFFLSFWIPGYWITILAAGFQIAKE</sequence>
<keyword evidence="1" id="KW-1133">Transmembrane helix</keyword>